<name>A0A4Y9T2H6_9BURK</name>
<keyword evidence="3" id="KW-1185">Reference proteome</keyword>
<gene>
    <name evidence="2" type="ORF">E4O92_10995</name>
</gene>
<keyword evidence="1" id="KW-0812">Transmembrane</keyword>
<evidence type="ECO:0000256" key="1">
    <source>
        <dbReference type="SAM" id="Phobius"/>
    </source>
</evidence>
<keyword evidence="1" id="KW-0472">Membrane</keyword>
<comment type="caution">
    <text evidence="2">The sequence shown here is derived from an EMBL/GenBank/DDBJ whole genome shotgun (WGS) entry which is preliminary data.</text>
</comment>
<organism evidence="2 3">
    <name type="scientific">Massilia horti</name>
    <dbReference type="NCBI Taxonomy" id="2562153"/>
    <lineage>
        <taxon>Bacteria</taxon>
        <taxon>Pseudomonadati</taxon>
        <taxon>Pseudomonadota</taxon>
        <taxon>Betaproteobacteria</taxon>
        <taxon>Burkholderiales</taxon>
        <taxon>Oxalobacteraceae</taxon>
        <taxon>Telluria group</taxon>
        <taxon>Massilia</taxon>
    </lineage>
</organism>
<evidence type="ECO:0008006" key="4">
    <source>
        <dbReference type="Google" id="ProtNLM"/>
    </source>
</evidence>
<dbReference type="Proteomes" id="UP000297258">
    <property type="component" value="Unassembled WGS sequence"/>
</dbReference>
<evidence type="ECO:0000313" key="2">
    <source>
        <dbReference type="EMBL" id="TFW32112.1"/>
    </source>
</evidence>
<feature type="transmembrane region" description="Helical" evidence="1">
    <location>
        <begin position="42"/>
        <end position="71"/>
    </location>
</feature>
<dbReference type="AlphaFoldDB" id="A0A4Y9T2H6"/>
<accession>A0A4Y9T2H6</accession>
<keyword evidence="1" id="KW-1133">Transmembrane helix</keyword>
<evidence type="ECO:0000313" key="3">
    <source>
        <dbReference type="Proteomes" id="UP000297258"/>
    </source>
</evidence>
<proteinExistence type="predicted"/>
<dbReference type="EMBL" id="SPUM01000067">
    <property type="protein sequence ID" value="TFW32112.1"/>
    <property type="molecule type" value="Genomic_DNA"/>
</dbReference>
<sequence length="111" mass="12182">MATRIALKHKESGIVKDGYYGFSWTTFFFGFFPALFRGDYITFIGGFVVSVIIGIMTLGIGAFFIGLVWSFMYNKYYTRKLLERGYVLAGSDADNTMAASALGIAIPATAS</sequence>
<reference evidence="2 3" key="1">
    <citation type="submission" date="2019-03" db="EMBL/GenBank/DDBJ databases">
        <title>Draft genome of Massilia hortus sp. nov., a novel bacterial species of the Oxalobacteraceae family.</title>
        <authorList>
            <person name="Peta V."/>
            <person name="Raths R."/>
            <person name="Bucking H."/>
        </authorList>
    </citation>
    <scope>NUCLEOTIDE SEQUENCE [LARGE SCALE GENOMIC DNA]</scope>
    <source>
        <strain evidence="2 3">ONC3</strain>
    </source>
</reference>
<protein>
    <recommendedName>
        <fullName evidence="4">DUF2628 domain-containing protein</fullName>
    </recommendedName>
</protein>
<feature type="transmembrane region" description="Helical" evidence="1">
    <location>
        <begin position="18"/>
        <end position="36"/>
    </location>
</feature>
<dbReference type="OrthoDB" id="5233at2"/>
<dbReference type="RefSeq" id="WP_135189815.1">
    <property type="nucleotide sequence ID" value="NZ_SPUM01000067.1"/>
</dbReference>